<proteinExistence type="inferred from homology"/>
<keyword evidence="2" id="KW-0963">Cytoplasm</keyword>
<dbReference type="InterPro" id="IPR000629">
    <property type="entry name" value="RNA-helicase_DEAD-box_CS"/>
</dbReference>
<dbReference type="Pfam" id="PF00270">
    <property type="entry name" value="DEAD"/>
    <property type="match status" value="1"/>
</dbReference>
<dbReference type="PROSITE" id="PS51194">
    <property type="entry name" value="HELICASE_CTER"/>
    <property type="match status" value="1"/>
</dbReference>
<evidence type="ECO:0000256" key="1">
    <source>
        <dbReference type="ARBA" id="ARBA00012552"/>
    </source>
</evidence>
<evidence type="ECO:0000259" key="15">
    <source>
        <dbReference type="PROSITE" id="PS51195"/>
    </source>
</evidence>
<dbReference type="Gene3D" id="3.40.50.300">
    <property type="entry name" value="P-loop containing nucleotide triphosphate hydrolases"/>
    <property type="match status" value="2"/>
</dbReference>
<sequence length="466" mass="50636">MKTFQELDLIAPLQRALADENYEIPTPIQAQTIPAALDQRDVLGCAQTGTGKTAAFALPILNRLGAEPRKTQPGRPMVLVLAPTRELAIQIGDSFATYGKHLKLRHALVYGGVGQHKQVRDMQRGVHVLVATPGRLLDLMNQGHIQLDRLEVFVLDEADRMLDMGFLPDLKRIISKLPTRRQSLFFSATMPPKIVELTQRLLRDPVSVNVTPKTTSVERIEQRVIHAERSDKQSMLRKILSGDDVDRAIVFTRTKRGANTLAEKLVKSGIPSAAIHGNKSQGARQRALDAFRRRQVQVLVATDVAARGIDIDGVTHVVNFDLPTEPESYVHRIGRTGRAGAEGLAISFCTAAERGELHAIEKLIGQKLEVSGEQPKPVSAAERHEMRTNSRRPGGSRRSGGARSGAPASGQPRSAKPRSNKRPAAAGQASGQQTGAAAVIAAAKSAAKPKAKKKRVRPASMWAEVV</sequence>
<dbReference type="Pfam" id="PF00271">
    <property type="entry name" value="Helicase_C"/>
    <property type="match status" value="1"/>
</dbReference>
<evidence type="ECO:0000256" key="7">
    <source>
        <dbReference type="ARBA" id="ARBA00038437"/>
    </source>
</evidence>
<dbReference type="PROSITE" id="PS00039">
    <property type="entry name" value="DEAD_ATP_HELICASE"/>
    <property type="match status" value="1"/>
</dbReference>
<dbReference type="InterPro" id="IPR050079">
    <property type="entry name" value="DEAD_box_RNA_helicase"/>
</dbReference>
<keyword evidence="3 11" id="KW-0547">Nucleotide-binding</keyword>
<dbReference type="SUPFAM" id="SSF52540">
    <property type="entry name" value="P-loop containing nucleoside triphosphate hydrolases"/>
    <property type="match status" value="1"/>
</dbReference>
<dbReference type="GO" id="GO:0016887">
    <property type="term" value="F:ATP hydrolysis activity"/>
    <property type="evidence" value="ECO:0007669"/>
    <property type="project" value="RHEA"/>
</dbReference>
<name>A0A517LYF7_9BACT</name>
<feature type="domain" description="Helicase ATP-binding" evidence="13">
    <location>
        <begin position="33"/>
        <end position="208"/>
    </location>
</feature>
<feature type="compositionally biased region" description="Low complexity" evidence="12">
    <location>
        <begin position="399"/>
        <end position="410"/>
    </location>
</feature>
<feature type="domain" description="DEAD-box RNA helicase Q" evidence="15">
    <location>
        <begin position="2"/>
        <end position="30"/>
    </location>
</feature>
<dbReference type="GO" id="GO:0042255">
    <property type="term" value="P:ribosome assembly"/>
    <property type="evidence" value="ECO:0007669"/>
    <property type="project" value="UniProtKB-ARBA"/>
</dbReference>
<dbReference type="CDD" id="cd18787">
    <property type="entry name" value="SF2_C_DEAD"/>
    <property type="match status" value="1"/>
</dbReference>
<dbReference type="EMBL" id="CP036261">
    <property type="protein sequence ID" value="QDS87657.1"/>
    <property type="molecule type" value="Genomic_DNA"/>
</dbReference>
<evidence type="ECO:0000256" key="4">
    <source>
        <dbReference type="ARBA" id="ARBA00022801"/>
    </source>
</evidence>
<dbReference type="PROSITE" id="PS51195">
    <property type="entry name" value="Q_MOTIF"/>
    <property type="match status" value="1"/>
</dbReference>
<keyword evidence="5 11" id="KW-0347">Helicase</keyword>
<dbReference type="OrthoDB" id="9805696at2"/>
<evidence type="ECO:0000256" key="6">
    <source>
        <dbReference type="ARBA" id="ARBA00022840"/>
    </source>
</evidence>
<reference evidence="16 17" key="1">
    <citation type="submission" date="2019-02" db="EMBL/GenBank/DDBJ databases">
        <title>Deep-cultivation of Planctomycetes and their phenomic and genomic characterization uncovers novel biology.</title>
        <authorList>
            <person name="Wiegand S."/>
            <person name="Jogler M."/>
            <person name="Boedeker C."/>
            <person name="Pinto D."/>
            <person name="Vollmers J."/>
            <person name="Rivas-Marin E."/>
            <person name="Kohn T."/>
            <person name="Peeters S.H."/>
            <person name="Heuer A."/>
            <person name="Rast P."/>
            <person name="Oberbeckmann S."/>
            <person name="Bunk B."/>
            <person name="Jeske O."/>
            <person name="Meyerdierks A."/>
            <person name="Storesund J.E."/>
            <person name="Kallscheuer N."/>
            <person name="Luecker S."/>
            <person name="Lage O.M."/>
            <person name="Pohl T."/>
            <person name="Merkel B.J."/>
            <person name="Hornburger P."/>
            <person name="Mueller R.-W."/>
            <person name="Bruemmer F."/>
            <person name="Labrenz M."/>
            <person name="Spormann A.M."/>
            <person name="Op den Camp H."/>
            <person name="Overmann J."/>
            <person name="Amann R."/>
            <person name="Jetten M.S.M."/>
            <person name="Mascher T."/>
            <person name="Medema M.H."/>
            <person name="Devos D.P."/>
            <person name="Kaster A.-K."/>
            <person name="Ovreas L."/>
            <person name="Rohde M."/>
            <person name="Galperin M.Y."/>
            <person name="Jogler C."/>
        </authorList>
    </citation>
    <scope>NUCLEOTIDE SEQUENCE [LARGE SCALE GENOMIC DNA]</scope>
    <source>
        <strain evidence="16 17">EC9</strain>
    </source>
</reference>
<gene>
    <name evidence="16" type="primary">rhlE</name>
    <name evidence="16" type="ORF">EC9_18360</name>
</gene>
<feature type="short sequence motif" description="Q motif" evidence="10">
    <location>
        <begin position="2"/>
        <end position="30"/>
    </location>
</feature>
<keyword evidence="4 11" id="KW-0378">Hydrolase</keyword>
<evidence type="ECO:0000259" key="14">
    <source>
        <dbReference type="PROSITE" id="PS51194"/>
    </source>
</evidence>
<keyword evidence="6 11" id="KW-0067">ATP-binding</keyword>
<feature type="compositionally biased region" description="Low complexity" evidence="12">
    <location>
        <begin position="424"/>
        <end position="446"/>
    </location>
</feature>
<evidence type="ECO:0000256" key="3">
    <source>
        <dbReference type="ARBA" id="ARBA00022741"/>
    </source>
</evidence>
<comment type="similarity">
    <text evidence="7 11">Belongs to the DEAD box helicase family.</text>
</comment>
<protein>
    <recommendedName>
        <fullName evidence="9">DEAD-box ATP-dependent RNA helicase RhpA</fullName>
        <ecNumber evidence="1">3.6.4.13</ecNumber>
    </recommendedName>
</protein>
<evidence type="ECO:0000256" key="2">
    <source>
        <dbReference type="ARBA" id="ARBA00022490"/>
    </source>
</evidence>
<dbReference type="PROSITE" id="PS51192">
    <property type="entry name" value="HELICASE_ATP_BIND_1"/>
    <property type="match status" value="1"/>
</dbReference>
<evidence type="ECO:0000256" key="11">
    <source>
        <dbReference type="RuleBase" id="RU000492"/>
    </source>
</evidence>
<dbReference type="InterPro" id="IPR001650">
    <property type="entry name" value="Helicase_C-like"/>
</dbReference>
<dbReference type="InterPro" id="IPR011545">
    <property type="entry name" value="DEAD/DEAH_box_helicase_dom"/>
</dbReference>
<dbReference type="InterPro" id="IPR014001">
    <property type="entry name" value="Helicase_ATP-bd"/>
</dbReference>
<dbReference type="CDD" id="cd00268">
    <property type="entry name" value="DEADc"/>
    <property type="match status" value="1"/>
</dbReference>
<dbReference type="InterPro" id="IPR014014">
    <property type="entry name" value="RNA_helicase_DEAD_Q_motif"/>
</dbReference>
<evidence type="ECO:0000256" key="12">
    <source>
        <dbReference type="SAM" id="MobiDB-lite"/>
    </source>
</evidence>
<dbReference type="EC" id="3.6.4.13" evidence="1"/>
<dbReference type="GO" id="GO:0005524">
    <property type="term" value="F:ATP binding"/>
    <property type="evidence" value="ECO:0007669"/>
    <property type="project" value="UniProtKB-KW"/>
</dbReference>
<evidence type="ECO:0000256" key="8">
    <source>
        <dbReference type="ARBA" id="ARBA00047984"/>
    </source>
</evidence>
<dbReference type="PANTHER" id="PTHR47959:SF13">
    <property type="entry name" value="ATP-DEPENDENT RNA HELICASE RHLE"/>
    <property type="match status" value="1"/>
</dbReference>
<dbReference type="FunFam" id="3.40.50.300:FF:000108">
    <property type="entry name" value="ATP-dependent RNA helicase RhlE"/>
    <property type="match status" value="1"/>
</dbReference>
<feature type="region of interest" description="Disordered" evidence="12">
    <location>
        <begin position="371"/>
        <end position="466"/>
    </location>
</feature>
<comment type="catalytic activity">
    <reaction evidence="8">
        <text>ATP + H2O = ADP + phosphate + H(+)</text>
        <dbReference type="Rhea" id="RHEA:13065"/>
        <dbReference type="ChEBI" id="CHEBI:15377"/>
        <dbReference type="ChEBI" id="CHEBI:15378"/>
        <dbReference type="ChEBI" id="CHEBI:30616"/>
        <dbReference type="ChEBI" id="CHEBI:43474"/>
        <dbReference type="ChEBI" id="CHEBI:456216"/>
        <dbReference type="EC" id="3.6.4.13"/>
    </reaction>
</comment>
<dbReference type="InterPro" id="IPR044742">
    <property type="entry name" value="DEAD/DEAH_RhlB"/>
</dbReference>
<accession>A0A517LYF7</accession>
<evidence type="ECO:0000259" key="13">
    <source>
        <dbReference type="PROSITE" id="PS51192"/>
    </source>
</evidence>
<dbReference type="GO" id="GO:0009266">
    <property type="term" value="P:response to temperature stimulus"/>
    <property type="evidence" value="ECO:0007669"/>
    <property type="project" value="UniProtKB-ARBA"/>
</dbReference>
<evidence type="ECO:0000313" key="17">
    <source>
        <dbReference type="Proteomes" id="UP000319557"/>
    </source>
</evidence>
<feature type="domain" description="Helicase C-terminal" evidence="14">
    <location>
        <begin position="219"/>
        <end position="379"/>
    </location>
</feature>
<dbReference type="Proteomes" id="UP000319557">
    <property type="component" value="Chromosome"/>
</dbReference>
<organism evidence="16 17">
    <name type="scientific">Rosistilla ulvae</name>
    <dbReference type="NCBI Taxonomy" id="1930277"/>
    <lineage>
        <taxon>Bacteria</taxon>
        <taxon>Pseudomonadati</taxon>
        <taxon>Planctomycetota</taxon>
        <taxon>Planctomycetia</taxon>
        <taxon>Pirellulales</taxon>
        <taxon>Pirellulaceae</taxon>
        <taxon>Rosistilla</taxon>
    </lineage>
</organism>
<feature type="compositionally biased region" description="Basic residues" evidence="12">
    <location>
        <begin position="447"/>
        <end position="457"/>
    </location>
</feature>
<dbReference type="AlphaFoldDB" id="A0A517LYF7"/>
<keyword evidence="17" id="KW-1185">Reference proteome</keyword>
<dbReference type="GO" id="GO:0005829">
    <property type="term" value="C:cytosol"/>
    <property type="evidence" value="ECO:0007669"/>
    <property type="project" value="TreeGrafter"/>
</dbReference>
<dbReference type="GO" id="GO:0003724">
    <property type="term" value="F:RNA helicase activity"/>
    <property type="evidence" value="ECO:0007669"/>
    <property type="project" value="UniProtKB-EC"/>
</dbReference>
<evidence type="ECO:0000256" key="9">
    <source>
        <dbReference type="ARBA" id="ARBA00074363"/>
    </source>
</evidence>
<dbReference type="RefSeq" id="WP_145344169.1">
    <property type="nucleotide sequence ID" value="NZ_CP036261.1"/>
</dbReference>
<evidence type="ECO:0000256" key="5">
    <source>
        <dbReference type="ARBA" id="ARBA00022806"/>
    </source>
</evidence>
<dbReference type="SMART" id="SM00490">
    <property type="entry name" value="HELICc"/>
    <property type="match status" value="1"/>
</dbReference>
<evidence type="ECO:0000313" key="16">
    <source>
        <dbReference type="EMBL" id="QDS87657.1"/>
    </source>
</evidence>
<dbReference type="SMART" id="SM00487">
    <property type="entry name" value="DEXDc"/>
    <property type="match status" value="1"/>
</dbReference>
<dbReference type="GO" id="GO:0003676">
    <property type="term" value="F:nucleic acid binding"/>
    <property type="evidence" value="ECO:0007669"/>
    <property type="project" value="InterPro"/>
</dbReference>
<dbReference type="KEGG" id="ruv:EC9_18360"/>
<dbReference type="PANTHER" id="PTHR47959">
    <property type="entry name" value="ATP-DEPENDENT RNA HELICASE RHLE-RELATED"/>
    <property type="match status" value="1"/>
</dbReference>
<evidence type="ECO:0000256" key="10">
    <source>
        <dbReference type="PROSITE-ProRule" id="PRU00552"/>
    </source>
</evidence>
<dbReference type="InterPro" id="IPR027417">
    <property type="entry name" value="P-loop_NTPase"/>
</dbReference>